<dbReference type="InterPro" id="IPR010071">
    <property type="entry name" value="AA_adenyl_dom"/>
</dbReference>
<dbReference type="EMBL" id="JBHSRF010000138">
    <property type="protein sequence ID" value="MFC6087401.1"/>
    <property type="molecule type" value="Genomic_DNA"/>
</dbReference>
<dbReference type="InterPro" id="IPR009081">
    <property type="entry name" value="PP-bd_ACP"/>
</dbReference>
<dbReference type="InterPro" id="IPR023213">
    <property type="entry name" value="CAT-like_dom_sf"/>
</dbReference>
<dbReference type="Gene3D" id="3.30.300.30">
    <property type="match status" value="1"/>
</dbReference>
<dbReference type="Proteomes" id="UP001596137">
    <property type="component" value="Unassembled WGS sequence"/>
</dbReference>
<dbReference type="PANTHER" id="PTHR45527">
    <property type="entry name" value="NONRIBOSOMAL PEPTIDE SYNTHETASE"/>
    <property type="match status" value="1"/>
</dbReference>
<dbReference type="InterPro" id="IPR036736">
    <property type="entry name" value="ACP-like_sf"/>
</dbReference>
<feature type="non-terminal residue" evidence="6">
    <location>
        <position position="1"/>
    </location>
</feature>
<dbReference type="InterPro" id="IPR020806">
    <property type="entry name" value="PKS_PP-bd"/>
</dbReference>
<dbReference type="PROSITE" id="PS00455">
    <property type="entry name" value="AMP_BINDING"/>
    <property type="match status" value="1"/>
</dbReference>
<dbReference type="InterPro" id="IPR045851">
    <property type="entry name" value="AMP-bd_C_sf"/>
</dbReference>
<comment type="caution">
    <text evidence="6">The sequence shown here is derived from an EMBL/GenBank/DDBJ whole genome shotgun (WGS) entry which is preliminary data.</text>
</comment>
<feature type="compositionally biased region" description="Basic residues" evidence="4">
    <location>
        <begin position="718"/>
        <end position="727"/>
    </location>
</feature>
<feature type="domain" description="Carrier" evidence="5">
    <location>
        <begin position="641"/>
        <end position="716"/>
    </location>
</feature>
<keyword evidence="7" id="KW-1185">Reference proteome</keyword>
<dbReference type="Gene3D" id="3.40.50.1820">
    <property type="entry name" value="alpha/beta hydrolase"/>
    <property type="match status" value="1"/>
</dbReference>
<dbReference type="NCBIfam" id="TIGR01733">
    <property type="entry name" value="AA-adenyl-dom"/>
    <property type="match status" value="1"/>
</dbReference>
<dbReference type="Gene3D" id="2.30.38.10">
    <property type="entry name" value="Luciferase, Domain 3"/>
    <property type="match status" value="1"/>
</dbReference>
<reference evidence="7" key="1">
    <citation type="journal article" date="2019" name="Int. J. Syst. Evol. Microbiol.">
        <title>The Global Catalogue of Microorganisms (GCM) 10K type strain sequencing project: providing services to taxonomists for standard genome sequencing and annotation.</title>
        <authorList>
            <consortium name="The Broad Institute Genomics Platform"/>
            <consortium name="The Broad Institute Genome Sequencing Center for Infectious Disease"/>
            <person name="Wu L."/>
            <person name="Ma J."/>
        </authorList>
    </citation>
    <scope>NUCLEOTIDE SEQUENCE [LARGE SCALE GENOMIC DNA]</scope>
    <source>
        <strain evidence="7">JCM 30346</strain>
    </source>
</reference>
<dbReference type="InterPro" id="IPR001242">
    <property type="entry name" value="Condensation_dom"/>
</dbReference>
<dbReference type="InterPro" id="IPR029058">
    <property type="entry name" value="AB_hydrolase_fold"/>
</dbReference>
<dbReference type="Gene3D" id="3.40.50.980">
    <property type="match status" value="2"/>
</dbReference>
<dbReference type="SMART" id="SM00823">
    <property type="entry name" value="PKS_PP"/>
    <property type="match status" value="1"/>
</dbReference>
<evidence type="ECO:0000259" key="5">
    <source>
        <dbReference type="PROSITE" id="PS50075"/>
    </source>
</evidence>
<dbReference type="RefSeq" id="WP_380763617.1">
    <property type="nucleotide sequence ID" value="NZ_JBHSRF010000138.1"/>
</dbReference>
<comment type="cofactor">
    <cofactor evidence="1">
        <name>pantetheine 4'-phosphate</name>
        <dbReference type="ChEBI" id="CHEBI:47942"/>
    </cofactor>
</comment>
<evidence type="ECO:0000256" key="3">
    <source>
        <dbReference type="ARBA" id="ARBA00022553"/>
    </source>
</evidence>
<dbReference type="Pfam" id="PF13193">
    <property type="entry name" value="AMP-binding_C"/>
    <property type="match status" value="1"/>
</dbReference>
<evidence type="ECO:0000256" key="2">
    <source>
        <dbReference type="ARBA" id="ARBA00022450"/>
    </source>
</evidence>
<evidence type="ECO:0000256" key="4">
    <source>
        <dbReference type="SAM" id="MobiDB-lite"/>
    </source>
</evidence>
<dbReference type="SUPFAM" id="SSF47336">
    <property type="entry name" value="ACP-like"/>
    <property type="match status" value="1"/>
</dbReference>
<evidence type="ECO:0000313" key="6">
    <source>
        <dbReference type="EMBL" id="MFC6087401.1"/>
    </source>
</evidence>
<dbReference type="SUPFAM" id="SSF56801">
    <property type="entry name" value="Acetyl-CoA synthetase-like"/>
    <property type="match status" value="1"/>
</dbReference>
<sequence>DLPFDRLVEDLQPARTLTHHPLIQVCLTVQNEFDSVAGFGFDLPGLDCAAENAGHEPARFDLDVTMSGDRLQIAYATDLFDRATVQAVAERLLMVLTQAAAAPDTPIGRLDVLTPDDRRRLAAFNATGAPRPSRTVPGLFAAQAARTPGAPAVLHDAGRLTYHRLDVLSDRLAHRLLRAGIRPDTPVPLLMRRCPELVVAILGVLKAGAAYLPLHTEQPVAQLRAVLATVTAPVLLTGPGYRSHELITEQAAAGRDVIVVTGDDPDGEPGPAGLPEVDPRQLAYVMYTSGSTGTPKGIAVTHQDVADLALDPCWNVAPGDRVLFHAPHAFDASVYEIFVPLLCGAALAVSGSDLLDPAAFGDVLTRHGVTHLSLTAGLFRVLAEDATKAFGGLTEVTTGGDVIAPQAVARVLREHPGITVRTTYGPTETTLCVTQTPYTTPGQDAAPVPLGRPLDGTRLHVLDDRLRPVPPGTEGEIYLAGAGLARGYVGQAALTAERFVADPSGPPGGRMYRTGDLARWNAAGELIFTGRADDQVKIRGLRVEPGHAEAAFAGLPGVGQAAVVVDEDPAGGKRLVAYVTPAPDAPGEIDPAALRAEAARVLPDYMVPAAVVVLATLPVTPNGKLDRAALPAPRPATAGRGPRTPREELLCGLFAEVLGLPEVGADVSFFDLGGHSLQVGRLVNRIRTVLAVEIGIRTVFDAPTVARLADRLEEARPARPKLRRRSQAHTIDDTRSE</sequence>
<organism evidence="6 7">
    <name type="scientific">Sphaerisporangium aureirubrum</name>
    <dbReference type="NCBI Taxonomy" id="1544736"/>
    <lineage>
        <taxon>Bacteria</taxon>
        <taxon>Bacillati</taxon>
        <taxon>Actinomycetota</taxon>
        <taxon>Actinomycetes</taxon>
        <taxon>Streptosporangiales</taxon>
        <taxon>Streptosporangiaceae</taxon>
        <taxon>Sphaerisporangium</taxon>
    </lineage>
</organism>
<dbReference type="Gene3D" id="3.30.559.30">
    <property type="entry name" value="Nonribosomal peptide synthetase, condensation domain"/>
    <property type="match status" value="1"/>
</dbReference>
<dbReference type="Pfam" id="PF00668">
    <property type="entry name" value="Condensation"/>
    <property type="match status" value="1"/>
</dbReference>
<feature type="region of interest" description="Disordered" evidence="4">
    <location>
        <begin position="717"/>
        <end position="737"/>
    </location>
</feature>
<dbReference type="InterPro" id="IPR025110">
    <property type="entry name" value="AMP-bd_C"/>
</dbReference>
<dbReference type="Pfam" id="PF00501">
    <property type="entry name" value="AMP-binding"/>
    <property type="match status" value="1"/>
</dbReference>
<dbReference type="SUPFAM" id="SSF52777">
    <property type="entry name" value="CoA-dependent acyltransferases"/>
    <property type="match status" value="1"/>
</dbReference>
<dbReference type="InterPro" id="IPR000873">
    <property type="entry name" value="AMP-dep_synth/lig_dom"/>
</dbReference>
<protein>
    <submittedName>
        <fullName evidence="6">Amino acid adenylation domain-containing protein</fullName>
    </submittedName>
</protein>
<dbReference type="Pfam" id="PF00550">
    <property type="entry name" value="PP-binding"/>
    <property type="match status" value="1"/>
</dbReference>
<dbReference type="InterPro" id="IPR020845">
    <property type="entry name" value="AMP-binding_CS"/>
</dbReference>
<dbReference type="PROSITE" id="PS50075">
    <property type="entry name" value="CARRIER"/>
    <property type="match status" value="1"/>
</dbReference>
<dbReference type="CDD" id="cd12117">
    <property type="entry name" value="A_NRPS_Srf_like"/>
    <property type="match status" value="1"/>
</dbReference>
<keyword evidence="3" id="KW-0597">Phosphoprotein</keyword>
<dbReference type="PANTHER" id="PTHR45527:SF1">
    <property type="entry name" value="FATTY ACID SYNTHASE"/>
    <property type="match status" value="1"/>
</dbReference>
<proteinExistence type="predicted"/>
<dbReference type="Gene3D" id="3.30.559.10">
    <property type="entry name" value="Chloramphenicol acetyltransferase-like domain"/>
    <property type="match status" value="1"/>
</dbReference>
<evidence type="ECO:0000256" key="1">
    <source>
        <dbReference type="ARBA" id="ARBA00001957"/>
    </source>
</evidence>
<gene>
    <name evidence="6" type="ORF">ACFP1K_39970</name>
</gene>
<evidence type="ECO:0000313" key="7">
    <source>
        <dbReference type="Proteomes" id="UP001596137"/>
    </source>
</evidence>
<accession>A0ABW1NWN5</accession>
<name>A0ABW1NWN5_9ACTN</name>
<keyword evidence="2" id="KW-0596">Phosphopantetheine</keyword>